<feature type="region of interest" description="Disordered" evidence="2">
    <location>
        <begin position="344"/>
        <end position="386"/>
    </location>
</feature>
<dbReference type="PROSITE" id="PS50089">
    <property type="entry name" value="ZF_RING_2"/>
    <property type="match status" value="1"/>
</dbReference>
<keyword evidence="6" id="KW-1185">Reference proteome</keyword>
<dbReference type="GO" id="GO:0006511">
    <property type="term" value="P:ubiquitin-dependent protein catabolic process"/>
    <property type="evidence" value="ECO:0007669"/>
    <property type="project" value="TreeGrafter"/>
</dbReference>
<sequence>MVVETQLSSGTVVTILVVAVSATAVLYILRARRRRRPLRYPPGVYGGAPNGEVAAAGWLTPPLPAASAAAAAGAAHHPHAPHPPGGVARLSWWGGGGGGGVGGGGVTRAQLDARAAATTHKREPSCKAAVSAAGVVAPPAVPAAGHADVEAGGAGDGAAGGGGSVGGAKKDDDCDGGDACAVCLFEPEDGESVRRLPCNHLYHASCIETWAARNNRCPVCNAAIEPVPASRAGSSGSPAGGHPVAVTSNARGPGGMPLVFRPTNSDGGPWLPPQLFYVANVPRPVTAGAAPGLDRAAPGLASALHLPSRGSPFASLRARAPDRRPGLVRRCGCEATALLAAAAAQRAPTHPTDAPQAATEAGRGHAARPPVPYGASGARGGCAAPA</sequence>
<dbReference type="SUPFAM" id="SSF57850">
    <property type="entry name" value="RING/U-box"/>
    <property type="match status" value="1"/>
</dbReference>
<keyword evidence="1" id="KW-0479">Metal-binding</keyword>
<gene>
    <name evidence="5" type="ORF">BU14_0184s0011</name>
</gene>
<keyword evidence="1" id="KW-0863">Zinc-finger</keyword>
<evidence type="ECO:0000313" key="5">
    <source>
        <dbReference type="EMBL" id="OSX76584.1"/>
    </source>
</evidence>
<dbReference type="SMART" id="SM00184">
    <property type="entry name" value="RING"/>
    <property type="match status" value="1"/>
</dbReference>
<dbReference type="InterPro" id="IPR051826">
    <property type="entry name" value="E3_ubiquitin-ligase_domain"/>
</dbReference>
<evidence type="ECO:0000256" key="1">
    <source>
        <dbReference type="PROSITE-ProRule" id="PRU00175"/>
    </source>
</evidence>
<keyword evidence="1" id="KW-0862">Zinc</keyword>
<keyword evidence="3" id="KW-0812">Transmembrane</keyword>
<organism evidence="5 6">
    <name type="scientific">Porphyra umbilicalis</name>
    <name type="common">Purple laver</name>
    <name type="synonym">Red alga</name>
    <dbReference type="NCBI Taxonomy" id="2786"/>
    <lineage>
        <taxon>Eukaryota</taxon>
        <taxon>Rhodophyta</taxon>
        <taxon>Bangiophyceae</taxon>
        <taxon>Bangiales</taxon>
        <taxon>Bangiaceae</taxon>
        <taxon>Porphyra</taxon>
    </lineage>
</organism>
<dbReference type="GO" id="GO:0008270">
    <property type="term" value="F:zinc ion binding"/>
    <property type="evidence" value="ECO:0007669"/>
    <property type="project" value="UniProtKB-KW"/>
</dbReference>
<dbReference type="Pfam" id="PF13639">
    <property type="entry name" value="zf-RING_2"/>
    <property type="match status" value="1"/>
</dbReference>
<name>A0A1X6P6W7_PORUM</name>
<dbReference type="AlphaFoldDB" id="A0A1X6P6W7"/>
<dbReference type="InterPro" id="IPR001841">
    <property type="entry name" value="Znf_RING"/>
</dbReference>
<dbReference type="PANTHER" id="PTHR22765:SF434">
    <property type="entry name" value="GB|AAD18119.1-RELATED"/>
    <property type="match status" value="1"/>
</dbReference>
<accession>A0A1X6P6W7</accession>
<dbReference type="Gene3D" id="3.30.40.10">
    <property type="entry name" value="Zinc/RING finger domain, C3HC4 (zinc finger)"/>
    <property type="match status" value="1"/>
</dbReference>
<evidence type="ECO:0000259" key="4">
    <source>
        <dbReference type="PROSITE" id="PS50089"/>
    </source>
</evidence>
<protein>
    <recommendedName>
        <fullName evidence="4">RING-type domain-containing protein</fullName>
    </recommendedName>
</protein>
<dbReference type="InterPro" id="IPR013083">
    <property type="entry name" value="Znf_RING/FYVE/PHD"/>
</dbReference>
<keyword evidence="3" id="KW-0472">Membrane</keyword>
<feature type="domain" description="RING-type" evidence="4">
    <location>
        <begin position="180"/>
        <end position="221"/>
    </location>
</feature>
<keyword evidence="3" id="KW-1133">Transmembrane helix</keyword>
<dbReference type="OrthoDB" id="6080at2759"/>
<proteinExistence type="predicted"/>
<evidence type="ECO:0000256" key="3">
    <source>
        <dbReference type="SAM" id="Phobius"/>
    </source>
</evidence>
<feature type="transmembrane region" description="Helical" evidence="3">
    <location>
        <begin position="12"/>
        <end position="29"/>
    </location>
</feature>
<dbReference type="EMBL" id="KV918861">
    <property type="protein sequence ID" value="OSX76584.1"/>
    <property type="molecule type" value="Genomic_DNA"/>
</dbReference>
<dbReference type="GO" id="GO:0061630">
    <property type="term" value="F:ubiquitin protein ligase activity"/>
    <property type="evidence" value="ECO:0007669"/>
    <property type="project" value="TreeGrafter"/>
</dbReference>
<evidence type="ECO:0000313" key="6">
    <source>
        <dbReference type="Proteomes" id="UP000218209"/>
    </source>
</evidence>
<dbReference type="Proteomes" id="UP000218209">
    <property type="component" value="Unassembled WGS sequence"/>
</dbReference>
<dbReference type="PANTHER" id="PTHR22765">
    <property type="entry name" value="RING FINGER AND PROTEASE ASSOCIATED DOMAIN-CONTAINING"/>
    <property type="match status" value="1"/>
</dbReference>
<reference evidence="5 6" key="1">
    <citation type="submission" date="2017-03" db="EMBL/GenBank/DDBJ databases">
        <title>WGS assembly of Porphyra umbilicalis.</title>
        <authorList>
            <person name="Brawley S.H."/>
            <person name="Blouin N.A."/>
            <person name="Ficko-Blean E."/>
            <person name="Wheeler G.L."/>
            <person name="Lohr M."/>
            <person name="Goodson H.V."/>
            <person name="Jenkins J.W."/>
            <person name="Blaby-Haas C.E."/>
            <person name="Helliwell K.E."/>
            <person name="Chan C."/>
            <person name="Marriage T."/>
            <person name="Bhattacharya D."/>
            <person name="Klein A.S."/>
            <person name="Badis Y."/>
            <person name="Brodie J."/>
            <person name="Cao Y."/>
            <person name="Collen J."/>
            <person name="Dittami S.M."/>
            <person name="Gachon C.M."/>
            <person name="Green B.R."/>
            <person name="Karpowicz S."/>
            <person name="Kim J.W."/>
            <person name="Kudahl U."/>
            <person name="Lin S."/>
            <person name="Michel G."/>
            <person name="Mittag M."/>
            <person name="Olson B.J."/>
            <person name="Pangilinan J."/>
            <person name="Peng Y."/>
            <person name="Qiu H."/>
            <person name="Shu S."/>
            <person name="Singer J.T."/>
            <person name="Smith A.G."/>
            <person name="Sprecher B.N."/>
            <person name="Wagner V."/>
            <person name="Wang W."/>
            <person name="Wang Z.-Y."/>
            <person name="Yan J."/>
            <person name="Yarish C."/>
            <person name="Zoeuner-Riek S."/>
            <person name="Zhuang Y."/>
            <person name="Zou Y."/>
            <person name="Lindquist E.A."/>
            <person name="Grimwood J."/>
            <person name="Barry K."/>
            <person name="Rokhsar D.S."/>
            <person name="Schmutz J."/>
            <person name="Stiller J.W."/>
            <person name="Grossman A.R."/>
            <person name="Prochnik S.E."/>
        </authorList>
    </citation>
    <scope>NUCLEOTIDE SEQUENCE [LARGE SCALE GENOMIC DNA]</scope>
    <source>
        <strain evidence="5">4086291</strain>
    </source>
</reference>
<evidence type="ECO:0000256" key="2">
    <source>
        <dbReference type="SAM" id="MobiDB-lite"/>
    </source>
</evidence>